<dbReference type="InterPro" id="IPR002913">
    <property type="entry name" value="START_lipid-bd_dom"/>
</dbReference>
<feature type="compositionally biased region" description="Low complexity" evidence="1">
    <location>
        <begin position="1394"/>
        <end position="1403"/>
    </location>
</feature>
<feature type="region of interest" description="Disordered" evidence="1">
    <location>
        <begin position="534"/>
        <end position="611"/>
    </location>
</feature>
<proteinExistence type="predicted"/>
<name>A0A8H7VA57_9FUNG</name>
<dbReference type="Gene3D" id="3.30.530.20">
    <property type="match status" value="2"/>
</dbReference>
<feature type="region of interest" description="Disordered" evidence="1">
    <location>
        <begin position="1382"/>
        <end position="1466"/>
    </location>
</feature>
<feature type="region of interest" description="Disordered" evidence="1">
    <location>
        <begin position="443"/>
        <end position="467"/>
    </location>
</feature>
<evidence type="ECO:0000256" key="2">
    <source>
        <dbReference type="SAM" id="Phobius"/>
    </source>
</evidence>
<organism evidence="4 5">
    <name type="scientific">Mucor plumbeus</name>
    <dbReference type="NCBI Taxonomy" id="97098"/>
    <lineage>
        <taxon>Eukaryota</taxon>
        <taxon>Fungi</taxon>
        <taxon>Fungi incertae sedis</taxon>
        <taxon>Mucoromycota</taxon>
        <taxon>Mucoromycotina</taxon>
        <taxon>Mucoromycetes</taxon>
        <taxon>Mucorales</taxon>
        <taxon>Mucorineae</taxon>
        <taxon>Mucoraceae</taxon>
        <taxon>Mucor</taxon>
    </lineage>
</organism>
<dbReference type="SUPFAM" id="SSF55961">
    <property type="entry name" value="Bet v1-like"/>
    <property type="match status" value="2"/>
</dbReference>
<dbReference type="PROSITE" id="PS50848">
    <property type="entry name" value="START"/>
    <property type="match status" value="1"/>
</dbReference>
<dbReference type="InterPro" id="IPR023393">
    <property type="entry name" value="START-like_dom_sf"/>
</dbReference>
<keyword evidence="2" id="KW-0812">Transmembrane</keyword>
<evidence type="ECO:0000259" key="3">
    <source>
        <dbReference type="PROSITE" id="PS50848"/>
    </source>
</evidence>
<feature type="region of interest" description="Disordered" evidence="1">
    <location>
        <begin position="868"/>
        <end position="893"/>
    </location>
</feature>
<keyword evidence="2" id="KW-1133">Transmembrane helix</keyword>
<comment type="caution">
    <text evidence="4">The sequence shown here is derived from an EMBL/GenBank/DDBJ whole genome shotgun (WGS) entry which is preliminary data.</text>
</comment>
<feature type="compositionally biased region" description="Polar residues" evidence="1">
    <location>
        <begin position="1421"/>
        <end position="1445"/>
    </location>
</feature>
<feature type="compositionally biased region" description="Basic and acidic residues" evidence="1">
    <location>
        <begin position="868"/>
        <end position="877"/>
    </location>
</feature>
<feature type="compositionally biased region" description="Acidic residues" evidence="1">
    <location>
        <begin position="594"/>
        <end position="606"/>
    </location>
</feature>
<reference evidence="4" key="1">
    <citation type="submission" date="2020-12" db="EMBL/GenBank/DDBJ databases">
        <title>Metabolic potential, ecology and presence of endohyphal bacteria is reflected in genomic diversity of Mucoromycotina.</title>
        <authorList>
            <person name="Muszewska A."/>
            <person name="Okrasinska A."/>
            <person name="Steczkiewicz K."/>
            <person name="Drgas O."/>
            <person name="Orlowska M."/>
            <person name="Perlinska-Lenart U."/>
            <person name="Aleksandrzak-Piekarczyk T."/>
            <person name="Szatraj K."/>
            <person name="Zielenkiewicz U."/>
            <person name="Pilsyk S."/>
            <person name="Malc E."/>
            <person name="Mieczkowski P."/>
            <person name="Kruszewska J.S."/>
            <person name="Biernat P."/>
            <person name="Pawlowska J."/>
        </authorList>
    </citation>
    <scope>NUCLEOTIDE SEQUENCE</scope>
    <source>
        <strain evidence="4">CBS 226.32</strain>
    </source>
</reference>
<sequence length="1866" mass="210096">MKLNKIDQTALALKDAEQKQLETIKSFQWISNTDENSNSSNSSYNNKVYTHVDDKTLVTTYKATQNFIPKHYNNTILDHYRALLSTIELRDKWCPWLKNIQLIENFDSNITSLQGKIIDNDNLEYSNSETTWLEQTSFSKQSVQFIAASSVLDFFMAIEIENLFDAITTTTARATIYLQWIKPTLTTPSLTLTRLIQLEPYPWISQCDEVITIQKLEYDNDGKCRIDYTYQQQDISQLPHAAVDIHQKINQHNRWHSGSWDQQPQQQQQTVRKNKFLTSSSLLFTSSSANSSPQLHPITANSSYPDKQHSNMMPWLTEGDDDEDQHSATYKLDKDELRIQVVDIPQITITLPEKLEWSDKFAQLCVRCYRRNQTLRQQNDSYVIQILHPQKMMQYFIEEEESMRLDDDEDTDPILVNVIISKSINHKFIVNENEWPIRSWTFTNDDNDDDDDDDDDDKYQNKKEDEGDIFVDGMEELVQESNVTNEMQSISSLPSSATLIQTISAIQKADLKKQKKETVNNKASLIMHPLAKKTKGATVDKQQTPSLDANKILISEPHLEEKKKKEKKKEEEKKKKEVEEKEKEKEKKEKKKEEEEEDEEDEEGIDHDEYRSFENKLPVSDPAALQKISPLVNEYFQQASSSVTTVVQSPSKENGHVIIKKIDIANHPLGGFLSESTWKDCSIWDVKAVLESAGARKIWDNTFENSTYLHALTPTSSLWHTKMKGTWPVNPRDYVCFHGQYASPYRIDLLSTSCFGDSFQYKPLPQPVTGYTRATMDVMGWRLERIDDKTASVKQVLVTQFPTWVIQYITSRFIVQTCAAVQSAREYLESFGAPPSLEHLTCAQLVNVKHDHERKNWRCEYTRRLSTSEKDAQESKNKNNTATTTTGISNSSINNNVSITNSSQSTISVIRLDKRRWAANNAYVVVIDPPPSRVSALQKVCDPYGVWLTVEHDEAFIIPLRGKILVLIKSDGLATVATGKSEQQHECTLNVNGNATIIEKEERKLSLPVPDKIKQASFSQKNLKEEEQGILSKIPPPDTKHPSPTSPTSTAAIEKENTNAVAMTEKAKVDEALNQLPVSPKEHAQAAMSFLKLTDEQFGWTVLSDNSKSGIRISKKPGIKNNNNNNSNQQKAKGSSKSEKSSSLQVFDPYMVYKGSKVIENFSVDEIRSVVTDIGHIRALYDDTIEPKTDVVRQDVESGCRVIRQSIKALFPFKNREIYAASCLAQEELTSLPNTKRTLYVESSLPDFPLIINPKKTRGHLFMSGWILEPIDPYNTTTANHPIPSTRVIYVAALDLGASVPSYISNLVANNWFPKKIQAVETYLKAKGPPPVITEPFPFLVFSNNTLSKAVQDNVEWTCVNSSYDEKHHFKITNRLKILTEQKKSRSEEAQPTASSSASLLPPFRRPSNHTLTPETRRGSLPTNTLPKKRTVTASLSTAVQQPAPATSASTSTATTTTSGAAGAATSTTENCLTYRSLTCLQATFDLRLYTKGYEVHAQFYQISEEKRKNVSSKLELSISEPPLSNFVEGNKKNMKHTVTIKVQGLSAANVYELEFTLIPVRDETLSVKATQLTVSHVLGEDQIDDGSWRGVILVNGIEANVNSDIKLKALQNEEKPESSNSDISSGGNISNSFNGSNLDGPIVNETDVGTDAALEGTRGIDAASREQVQDDQSYFEKMAVPEEDEAATTGAQQYMGGGVVATALENVSAGVNNFGARMMNPFRSASNSFSLSKNSIKNNAALEEITEDFSSEDDEEHLSRKQFTREERSQIDSTSMTMHEIRLLRKSSDTMRKGMLLLVICLGLAVVFALLMLQPMLERYYSSFSASSTVASLNSSIEEGVVRRLMQIPWFGGWNIQLIAVRRRA</sequence>
<protein>
    <recommendedName>
        <fullName evidence="3">START domain-containing protein</fullName>
    </recommendedName>
</protein>
<dbReference type="InterPro" id="IPR051213">
    <property type="entry name" value="START_lipid_transfer"/>
</dbReference>
<feature type="transmembrane region" description="Helical" evidence="2">
    <location>
        <begin position="1795"/>
        <end position="1814"/>
    </location>
</feature>
<keyword evidence="5" id="KW-1185">Reference proteome</keyword>
<feature type="region of interest" description="Disordered" evidence="1">
    <location>
        <begin position="1749"/>
        <end position="1772"/>
    </location>
</feature>
<accession>A0A8H7VA57</accession>
<feature type="compositionally biased region" description="Basic and acidic residues" evidence="1">
    <location>
        <begin position="1758"/>
        <end position="1771"/>
    </location>
</feature>
<feature type="compositionally biased region" description="Low complexity" evidence="1">
    <location>
        <begin position="1619"/>
        <end position="1638"/>
    </location>
</feature>
<feature type="domain" description="START" evidence="3">
    <location>
        <begin position="1099"/>
        <end position="1308"/>
    </location>
</feature>
<dbReference type="OrthoDB" id="196858at2759"/>
<dbReference type="GO" id="GO:0008289">
    <property type="term" value="F:lipid binding"/>
    <property type="evidence" value="ECO:0007669"/>
    <property type="project" value="InterPro"/>
</dbReference>
<dbReference type="GO" id="GO:0005737">
    <property type="term" value="C:cytoplasm"/>
    <property type="evidence" value="ECO:0007669"/>
    <property type="project" value="UniProtKB-ARBA"/>
</dbReference>
<keyword evidence="2" id="KW-0472">Membrane</keyword>
<feature type="region of interest" description="Disordered" evidence="1">
    <location>
        <begin position="286"/>
        <end position="315"/>
    </location>
</feature>
<evidence type="ECO:0000313" key="4">
    <source>
        <dbReference type="EMBL" id="KAG2212915.1"/>
    </source>
</evidence>
<dbReference type="Proteomes" id="UP000650833">
    <property type="component" value="Unassembled WGS sequence"/>
</dbReference>
<dbReference type="PANTHER" id="PTHR19308">
    <property type="entry name" value="PHOSPHATIDYLCHOLINE TRANSFER PROTEIN"/>
    <property type="match status" value="1"/>
</dbReference>
<dbReference type="PANTHER" id="PTHR19308:SF14">
    <property type="entry name" value="START DOMAIN-CONTAINING PROTEIN"/>
    <property type="match status" value="1"/>
</dbReference>
<evidence type="ECO:0000313" key="5">
    <source>
        <dbReference type="Proteomes" id="UP000650833"/>
    </source>
</evidence>
<feature type="region of interest" description="Disordered" evidence="1">
    <location>
        <begin position="1024"/>
        <end position="1051"/>
    </location>
</feature>
<evidence type="ECO:0000256" key="1">
    <source>
        <dbReference type="SAM" id="MobiDB-lite"/>
    </source>
</evidence>
<feature type="compositionally biased region" description="Basic and acidic residues" evidence="1">
    <location>
        <begin position="557"/>
        <end position="593"/>
    </location>
</feature>
<feature type="compositionally biased region" description="Acidic residues" evidence="1">
    <location>
        <begin position="445"/>
        <end position="457"/>
    </location>
</feature>
<gene>
    <name evidence="4" type="ORF">INT46_010471</name>
</gene>
<feature type="region of interest" description="Disordered" evidence="1">
    <location>
        <begin position="1613"/>
        <end position="1646"/>
    </location>
</feature>
<feature type="compositionally biased region" description="Low complexity" evidence="1">
    <location>
        <begin position="1119"/>
        <end position="1135"/>
    </location>
</feature>
<feature type="region of interest" description="Disordered" evidence="1">
    <location>
        <begin position="1111"/>
        <end position="1141"/>
    </location>
</feature>
<dbReference type="EMBL" id="JAEPRC010000043">
    <property type="protein sequence ID" value="KAG2212915.1"/>
    <property type="molecule type" value="Genomic_DNA"/>
</dbReference>
<feature type="compositionally biased region" description="Low complexity" evidence="1">
    <location>
        <begin position="1446"/>
        <end position="1466"/>
    </location>
</feature>
<feature type="compositionally biased region" description="Low complexity" evidence="1">
    <location>
        <begin position="878"/>
        <end position="893"/>
    </location>
</feature>